<dbReference type="InterPro" id="IPR003781">
    <property type="entry name" value="CoA-bd"/>
</dbReference>
<reference evidence="5 6" key="1">
    <citation type="submission" date="2020-08" db="EMBL/GenBank/DDBJ databases">
        <title>Genomic Encyclopedia of Type Strains, Phase IV (KMG-IV): sequencing the most valuable type-strain genomes for metagenomic binning, comparative biology and taxonomic classification.</title>
        <authorList>
            <person name="Goeker M."/>
        </authorList>
    </citation>
    <scope>NUCLEOTIDE SEQUENCE [LARGE SCALE GENOMIC DNA]</scope>
    <source>
        <strain evidence="5 6">DSM 26438</strain>
    </source>
</reference>
<dbReference type="Gene3D" id="3.40.50.720">
    <property type="entry name" value="NAD(P)-binding Rossmann-like Domain"/>
    <property type="match status" value="1"/>
</dbReference>
<dbReference type="GO" id="GO:0006099">
    <property type="term" value="P:tricarboxylic acid cycle"/>
    <property type="evidence" value="ECO:0007669"/>
    <property type="project" value="UniProtKB-KW"/>
</dbReference>
<dbReference type="SMART" id="SM00881">
    <property type="entry name" value="CoA_binding"/>
    <property type="match status" value="1"/>
</dbReference>
<dbReference type="PANTHER" id="PTHR42793">
    <property type="entry name" value="COA BINDING DOMAIN CONTAINING PROTEIN"/>
    <property type="match status" value="1"/>
</dbReference>
<gene>
    <name evidence="5" type="ORF">GGQ73_001226</name>
</gene>
<dbReference type="PANTHER" id="PTHR42793:SF1">
    <property type="entry name" value="PEPTIDYL-LYSINE N-ACETYLTRANSFERASE PATZ"/>
    <property type="match status" value="1"/>
</dbReference>
<keyword evidence="3" id="KW-0067">ATP-binding</keyword>
<dbReference type="SUPFAM" id="SSF56059">
    <property type="entry name" value="Glutathione synthetase ATP-binding domain-like"/>
    <property type="match status" value="1"/>
</dbReference>
<dbReference type="InterPro" id="IPR011761">
    <property type="entry name" value="ATP-grasp"/>
</dbReference>
<dbReference type="SUPFAM" id="SSF52210">
    <property type="entry name" value="Succinyl-CoA synthetase domains"/>
    <property type="match status" value="2"/>
</dbReference>
<name>A0A7W6C3Y6_9HYPH</name>
<dbReference type="GO" id="GO:0046872">
    <property type="term" value="F:metal ion binding"/>
    <property type="evidence" value="ECO:0007669"/>
    <property type="project" value="InterPro"/>
</dbReference>
<dbReference type="AlphaFoldDB" id="A0A7W6C3Y6"/>
<dbReference type="RefSeq" id="WP_252094068.1">
    <property type="nucleotide sequence ID" value="NZ_JACIDV010000003.1"/>
</dbReference>
<keyword evidence="1" id="KW-0816">Tricarboxylic acid cycle</keyword>
<dbReference type="FunFam" id="3.30.1490.20:FF:000020">
    <property type="entry name" value="Protein lysine acetyltransferase"/>
    <property type="match status" value="1"/>
</dbReference>
<evidence type="ECO:0000259" key="4">
    <source>
        <dbReference type="PROSITE" id="PS50975"/>
    </source>
</evidence>
<dbReference type="InterPro" id="IPR036291">
    <property type="entry name" value="NAD(P)-bd_dom_sf"/>
</dbReference>
<dbReference type="InterPro" id="IPR013815">
    <property type="entry name" value="ATP_grasp_subdomain_1"/>
</dbReference>
<keyword evidence="3" id="KW-0547">Nucleotide-binding</keyword>
<protein>
    <submittedName>
        <fullName evidence="5">Acyl-CoA synthetase (NDP forming)</fullName>
    </submittedName>
</protein>
<dbReference type="Gene3D" id="3.40.50.261">
    <property type="entry name" value="Succinyl-CoA synthetase domains"/>
    <property type="match status" value="2"/>
</dbReference>
<dbReference type="InterPro" id="IPR043938">
    <property type="entry name" value="Ligase_CoA_dom"/>
</dbReference>
<feature type="domain" description="ATP-grasp" evidence="4">
    <location>
        <begin position="499"/>
        <end position="552"/>
    </location>
</feature>
<evidence type="ECO:0000256" key="1">
    <source>
        <dbReference type="ARBA" id="ARBA00022532"/>
    </source>
</evidence>
<dbReference type="Pfam" id="PF13607">
    <property type="entry name" value="Succ_CoA_lig"/>
    <property type="match status" value="1"/>
</dbReference>
<dbReference type="Proteomes" id="UP000565286">
    <property type="component" value="Unassembled WGS sequence"/>
</dbReference>
<dbReference type="Gene3D" id="3.30.1490.20">
    <property type="entry name" value="ATP-grasp fold, A domain"/>
    <property type="match status" value="1"/>
</dbReference>
<dbReference type="Pfam" id="PF13380">
    <property type="entry name" value="CoA_binding_2"/>
    <property type="match status" value="1"/>
</dbReference>
<dbReference type="SUPFAM" id="SSF51735">
    <property type="entry name" value="NAD(P)-binding Rossmann-fold domains"/>
    <property type="match status" value="1"/>
</dbReference>
<proteinExistence type="inferred from homology"/>
<dbReference type="Pfam" id="PF13549">
    <property type="entry name" value="ATP-grasp_5"/>
    <property type="match status" value="1"/>
</dbReference>
<evidence type="ECO:0000313" key="6">
    <source>
        <dbReference type="Proteomes" id="UP000565286"/>
    </source>
</evidence>
<organism evidence="5 6">
    <name type="scientific">Rhizobium skierniewicense</name>
    <dbReference type="NCBI Taxonomy" id="984260"/>
    <lineage>
        <taxon>Bacteria</taxon>
        <taxon>Pseudomonadati</taxon>
        <taxon>Pseudomonadota</taxon>
        <taxon>Alphaproteobacteria</taxon>
        <taxon>Hyphomicrobiales</taxon>
        <taxon>Rhizobiaceae</taxon>
        <taxon>Rhizobium/Agrobacterium group</taxon>
        <taxon>Rhizobium</taxon>
    </lineage>
</organism>
<keyword evidence="6" id="KW-1185">Reference proteome</keyword>
<comment type="caution">
    <text evidence="5">The sequence shown here is derived from an EMBL/GenBank/DDBJ whole genome shotgun (WGS) entry which is preliminary data.</text>
</comment>
<evidence type="ECO:0000256" key="2">
    <source>
        <dbReference type="ARBA" id="ARBA00060888"/>
    </source>
</evidence>
<dbReference type="EMBL" id="JACIDV010000003">
    <property type="protein sequence ID" value="MBB3945293.1"/>
    <property type="molecule type" value="Genomic_DNA"/>
</dbReference>
<sequence length="708" mass="74082">MDQDIRFMPANAIGRLLRPASVAIIGASDKPGALGASVLANLDRLRFPGKIFLVNPNREEIGGRACLKAIGDLPEGVDVAILAIPRASVLEAVKALALRKTGAVVIFSAGFAEGGAEGLAEQREIAAIAAQSGMMVEGPNCLGLVNFVDGIPLTFIETPDIRLDGRPGIGIVSQSGAIAAVVDSTLLARGLGLSFSISTGNEAASGVEDYVDYLIDDPHTHVIGLVVEQFRKPARFLQAARRCIAAGKPIILLHPGRSSAARESAATHTGAMAGDFQVMKTSVERVGVTLVETLEEFGDCLELTARYGRIGGGGVAVVGESGAFKALTLDLAEALALPLPQMTDEDSAALRAALPPFVPVSNPVDLTAQSLVDPDLYRRTLAALLTDDRVETIVLGIIQTDAKTCTLKFPSILSAIQDLKPAKPIIVAGLDEGAPIQSAYVDGLRALGIAYFPSTDRVMRAVSRLSERARRTLVVTDAEPTRLAALPAGPAVIPEYQAKDLLRQGGFVLPQGMLATTPEEACRHARAIGYPVVLKAQSADLSHKSDAGGVVVGLSDDTAVLKGWAELSANIARHRPGLLLDGVLVETMSPRGIELIVGARNDPEWGPVILVGFGGVQAEILKDVRLLSADLTDEAIIEEIGRLKCAALLDGFRGAAPCDVGAVAAIVSRLGRLLRAEPSIREIDLNPVVVYPGGKGAVILDALMTLGD</sequence>
<dbReference type="GO" id="GO:0043758">
    <property type="term" value="F:acetate-CoA ligase (ADP-forming) activity"/>
    <property type="evidence" value="ECO:0007669"/>
    <property type="project" value="InterPro"/>
</dbReference>
<dbReference type="InterPro" id="IPR016102">
    <property type="entry name" value="Succinyl-CoA_synth-like"/>
</dbReference>
<dbReference type="Pfam" id="PF19045">
    <property type="entry name" value="Ligase_CoA_2"/>
    <property type="match status" value="1"/>
</dbReference>
<accession>A0A7W6C3Y6</accession>
<evidence type="ECO:0000313" key="5">
    <source>
        <dbReference type="EMBL" id="MBB3945293.1"/>
    </source>
</evidence>
<dbReference type="InterPro" id="IPR032875">
    <property type="entry name" value="Succ_CoA_lig_flav_dom"/>
</dbReference>
<comment type="similarity">
    <text evidence="2">In the N-terminal section; belongs to the acetate CoA ligase alpha subunit family.</text>
</comment>
<dbReference type="GO" id="GO:0005524">
    <property type="term" value="F:ATP binding"/>
    <property type="evidence" value="ECO:0007669"/>
    <property type="project" value="UniProtKB-UniRule"/>
</dbReference>
<dbReference type="PROSITE" id="PS50975">
    <property type="entry name" value="ATP_GRASP"/>
    <property type="match status" value="1"/>
</dbReference>
<evidence type="ECO:0000256" key="3">
    <source>
        <dbReference type="PROSITE-ProRule" id="PRU00409"/>
    </source>
</evidence>
<dbReference type="Gene3D" id="3.30.470.20">
    <property type="entry name" value="ATP-grasp fold, B domain"/>
    <property type="match status" value="1"/>
</dbReference>